<dbReference type="InterPro" id="IPR052787">
    <property type="entry name" value="MAVS"/>
</dbReference>
<protein>
    <recommendedName>
        <fullName evidence="3">DUF3504 domain-containing protein</fullName>
    </recommendedName>
</protein>
<dbReference type="PANTHER" id="PTHR21446">
    <property type="entry name" value="DUF3504 DOMAIN-CONTAINING PROTEIN"/>
    <property type="match status" value="1"/>
</dbReference>
<accession>A0A8W8NJX4</accession>
<evidence type="ECO:0000313" key="1">
    <source>
        <dbReference type="EnsemblMetazoa" id="G6106.25:cds"/>
    </source>
</evidence>
<reference evidence="1" key="1">
    <citation type="submission" date="2022-08" db="UniProtKB">
        <authorList>
            <consortium name="EnsemblMetazoa"/>
        </authorList>
    </citation>
    <scope>IDENTIFICATION</scope>
    <source>
        <strain evidence="1">05x7-T-G4-1.051#20</strain>
    </source>
</reference>
<keyword evidence="2" id="KW-1185">Reference proteome</keyword>
<evidence type="ECO:0008006" key="3">
    <source>
        <dbReference type="Google" id="ProtNLM"/>
    </source>
</evidence>
<name>A0A8W8NJX4_MAGGI</name>
<organism evidence="1 2">
    <name type="scientific">Magallana gigas</name>
    <name type="common">Pacific oyster</name>
    <name type="synonym">Crassostrea gigas</name>
    <dbReference type="NCBI Taxonomy" id="29159"/>
    <lineage>
        <taxon>Eukaryota</taxon>
        <taxon>Metazoa</taxon>
        <taxon>Spiralia</taxon>
        <taxon>Lophotrochozoa</taxon>
        <taxon>Mollusca</taxon>
        <taxon>Bivalvia</taxon>
        <taxon>Autobranchia</taxon>
        <taxon>Pteriomorphia</taxon>
        <taxon>Ostreida</taxon>
        <taxon>Ostreoidea</taxon>
        <taxon>Ostreidae</taxon>
        <taxon>Magallana</taxon>
    </lineage>
</organism>
<dbReference type="AlphaFoldDB" id="A0A8W8NJX4"/>
<dbReference type="Proteomes" id="UP000005408">
    <property type="component" value="Unassembled WGS sequence"/>
</dbReference>
<dbReference type="PANTHER" id="PTHR21446:SF6">
    <property type="entry name" value="MITOCHONDRIAL ANTIVIRAL-SIGNALING PROTEIN"/>
    <property type="match status" value="1"/>
</dbReference>
<evidence type="ECO:0000313" key="2">
    <source>
        <dbReference type="Proteomes" id="UP000005408"/>
    </source>
</evidence>
<sequence>MDVKQNQSAEWLLHNGYNADFEMIDASKLNLILCQYYEDTVSITCTPLEIFPSLLTLHLSSAPYYRNIDVENDPEFRSSNSMLRKTPVYLDDAERGEVVNQNISISFADLRKVYASPVLGLNDRHTLQNKVWLDINLYFGGFTRQLLRNMSKKTFHCCTDLNNGRKYYKIQDPKVALQLTARMYEQPGSPYCPVYSFELYLSKLNTDSTVFFQQPMGYEEFQKTGLWYSTSPIGKNNQSRKLTNICQSVGIKLNFRNTSIRHLCRIVREKNPEYTPLYSDRLFRILTSNEMESESLTGEDMMY</sequence>
<proteinExistence type="predicted"/>
<dbReference type="EnsemblMetazoa" id="G6106.25">
    <property type="protein sequence ID" value="G6106.25:cds"/>
    <property type="gene ID" value="G6106"/>
</dbReference>